<reference evidence="1 2" key="1">
    <citation type="journal article" date="2012" name="Plant Cell">
        <title>Genome comparison of barley and maize smut fungi reveals targeted loss of RNA silencing components and species-specific presence of transposable elements.</title>
        <authorList>
            <person name="Laurie J.D."/>
            <person name="Ali S."/>
            <person name="Linning R."/>
            <person name="Mannhaupt G."/>
            <person name="Wong P."/>
            <person name="Gueldener U."/>
            <person name="Muensterkoetter M."/>
            <person name="Moore R."/>
            <person name="Kahmann R."/>
            <person name="Bakkeren G."/>
            <person name="Schirawski J."/>
        </authorList>
    </citation>
    <scope>NUCLEOTIDE SEQUENCE [LARGE SCALE GENOMIC DNA]</scope>
    <source>
        <strain evidence="2">Uh4875-4</strain>
    </source>
</reference>
<proteinExistence type="predicted"/>
<dbReference type="STRING" id="1128400.I2FX12"/>
<dbReference type="eggNOG" id="KOG0017">
    <property type="taxonomic scope" value="Eukaryota"/>
</dbReference>
<dbReference type="Proteomes" id="UP000006174">
    <property type="component" value="Unassembled WGS sequence"/>
</dbReference>
<evidence type="ECO:0000313" key="1">
    <source>
        <dbReference type="EMBL" id="CCF51455.1"/>
    </source>
</evidence>
<name>I2FX12_USTHO</name>
<gene>
    <name evidence="1" type="ORF">UHOR_14943</name>
</gene>
<dbReference type="AlphaFoldDB" id="I2FX12"/>
<dbReference type="PANTHER" id="PTHR11439">
    <property type="entry name" value="GAG-POL-RELATED RETROTRANSPOSON"/>
    <property type="match status" value="1"/>
</dbReference>
<sequence>MILLAVYVDDLLVIRASTAQIQSVQQQQLSNVFSITNQGNVSHIIGLNVRYKHEECTLSIDQSGYIEGILIKFRMEKAWTALTLATESINDLRPQEGDTASVEEVWHYASLVGSLLWVMQGSRPDIAFAIGRCACFVANPSREHLTAAKHILRYLKGTIKLVFQAPTDGSEQFSGGRICGTSRGGKGTTVDDNVLT</sequence>
<dbReference type="OMA" id="VEEVWHY"/>
<comment type="caution">
    <text evidence="1">The sequence shown here is derived from an EMBL/GenBank/DDBJ whole genome shotgun (WGS) entry which is preliminary data.</text>
</comment>
<keyword evidence="2" id="KW-1185">Reference proteome</keyword>
<protein>
    <recommendedName>
        <fullName evidence="3">Reverse transcriptase Ty1/copia-type domain-containing protein</fullName>
    </recommendedName>
</protein>
<dbReference type="EMBL" id="CAGI01000164">
    <property type="protein sequence ID" value="CCF51455.1"/>
    <property type="molecule type" value="Genomic_DNA"/>
</dbReference>
<evidence type="ECO:0008006" key="3">
    <source>
        <dbReference type="Google" id="ProtNLM"/>
    </source>
</evidence>
<dbReference type="PANTHER" id="PTHR11439:SF483">
    <property type="entry name" value="PEPTIDE SYNTHASE GLIP-LIKE, PUTATIVE (AFU_ORTHOLOGUE AFUA_3G12920)-RELATED"/>
    <property type="match status" value="1"/>
</dbReference>
<accession>I2FX12</accession>
<organism evidence="1 2">
    <name type="scientific">Ustilago hordei</name>
    <name type="common">Barley covered smut fungus</name>
    <dbReference type="NCBI Taxonomy" id="120017"/>
    <lineage>
        <taxon>Eukaryota</taxon>
        <taxon>Fungi</taxon>
        <taxon>Dikarya</taxon>
        <taxon>Basidiomycota</taxon>
        <taxon>Ustilaginomycotina</taxon>
        <taxon>Ustilaginomycetes</taxon>
        <taxon>Ustilaginales</taxon>
        <taxon>Ustilaginaceae</taxon>
        <taxon>Ustilago</taxon>
    </lineage>
</organism>
<dbReference type="OrthoDB" id="3344688at2759"/>
<evidence type="ECO:0000313" key="2">
    <source>
        <dbReference type="Proteomes" id="UP000006174"/>
    </source>
</evidence>
<dbReference type="HOGENOM" id="CLU_1391171_0_0_1"/>